<reference evidence="2 3" key="1">
    <citation type="submission" date="2019-01" db="EMBL/GenBank/DDBJ databases">
        <title>Comparative genomic analysis identifies haemin-independent Haemophilus haemolyticus: a formal re-classification of Haemophilus intermedius.</title>
        <authorList>
            <person name="Harris T.M."/>
            <person name="Price E.P."/>
            <person name="Sarovich D.S."/>
            <person name="Norskov-Lauritsen N."/>
            <person name="Beissbarth J."/>
            <person name="Chang A.B."/>
            <person name="Smith-Vaughan H.C."/>
        </authorList>
    </citation>
    <scope>NUCLEOTIDE SEQUENCE [LARGE SCALE GENOMIC DNA]</scope>
    <source>
        <strain evidence="2 3">CCUG 30218</strain>
    </source>
</reference>
<gene>
    <name evidence="2" type="ORF">EUX54_06885</name>
</gene>
<dbReference type="AlphaFoldDB" id="A0A502JK65"/>
<name>A0A502JK65_HAEHA</name>
<keyword evidence="1" id="KW-1133">Transmembrane helix</keyword>
<keyword evidence="1" id="KW-0472">Membrane</keyword>
<dbReference type="RefSeq" id="WP_139989748.1">
    <property type="nucleotide sequence ID" value="NZ_SDPI01000034.1"/>
</dbReference>
<proteinExistence type="predicted"/>
<feature type="transmembrane region" description="Helical" evidence="1">
    <location>
        <begin position="212"/>
        <end position="229"/>
    </location>
</feature>
<comment type="caution">
    <text evidence="2">The sequence shown here is derived from an EMBL/GenBank/DDBJ whole genome shotgun (WGS) entry which is preliminary data.</text>
</comment>
<keyword evidence="1" id="KW-0812">Transmembrane</keyword>
<dbReference type="Proteomes" id="UP000318695">
    <property type="component" value="Unassembled WGS sequence"/>
</dbReference>
<evidence type="ECO:0000313" key="2">
    <source>
        <dbReference type="EMBL" id="TPG98614.1"/>
    </source>
</evidence>
<organism evidence="2 3">
    <name type="scientific">Haemophilus haemolyticus</name>
    <dbReference type="NCBI Taxonomy" id="726"/>
    <lineage>
        <taxon>Bacteria</taxon>
        <taxon>Pseudomonadati</taxon>
        <taxon>Pseudomonadota</taxon>
        <taxon>Gammaproteobacteria</taxon>
        <taxon>Pasteurellales</taxon>
        <taxon>Pasteurellaceae</taxon>
        <taxon>Haemophilus</taxon>
    </lineage>
</organism>
<accession>A0A502JK65</accession>
<evidence type="ECO:0000256" key="1">
    <source>
        <dbReference type="SAM" id="Phobius"/>
    </source>
</evidence>
<dbReference type="EMBL" id="SDPI01000034">
    <property type="protein sequence ID" value="TPG98614.1"/>
    <property type="molecule type" value="Genomic_DNA"/>
</dbReference>
<protein>
    <submittedName>
        <fullName evidence="2">Bacteriochlorophyll 4-vinyl reductase</fullName>
    </submittedName>
</protein>
<feature type="transmembrane region" description="Helical" evidence="1">
    <location>
        <begin position="143"/>
        <end position="163"/>
    </location>
</feature>
<evidence type="ECO:0000313" key="3">
    <source>
        <dbReference type="Proteomes" id="UP000318695"/>
    </source>
</evidence>
<sequence length="283" mass="30915">MSDVQSTALTTITAALKLRGVKVDRTSFLLEIFELNPKTKRPLTPEEKTRLIEFGPIDSGLATPREVKKIAEDLCGKKTLLSAANSFIAGLPGGIAMAATVPVDVAQFYGFALRIAQEIAYLYGKKDLWKEGVLDENEVRSELLLYLGTMLGVSGTAALMRYISTAVAKKIATDIPKQALTKTAWYPILKSLASYIGIKLTKDTAGKTISKVVPILGGIISGGITYVTLSKMSERLYLAFDKSAGEYTEKEIKEDIEDIKEKMPDIYDAIFTINSDSEDNIKS</sequence>